<feature type="domain" description="Peptidase C14 caspase" evidence="1">
    <location>
        <begin position="99"/>
        <end position="257"/>
    </location>
</feature>
<dbReference type="Pfam" id="PF00656">
    <property type="entry name" value="Peptidase_C14"/>
    <property type="match status" value="1"/>
</dbReference>
<protein>
    <submittedName>
        <fullName evidence="2">Caspase family protein</fullName>
    </submittedName>
</protein>
<sequence length="387" mass="41525">MALLVDNRAAPGGVATPGVHALVVGVSDYAHLPRHDDPPDPATWNLCSIGATSLSAARIATWLSGTALVHQLKTLRVLLSPTDVETAGVPAWAAGAGVPTRANLARALWDWHQDCQDDPQSVALFYYAGHGFSRGRGDVNLLLSCSDLFAPGGPRLSNTIAASNVFFGMAPQTAGDRIARQQFFFFDCCRSYPEEMKAFDDRTVAPALDVLLTEGVPDNRSYGRWFAAPDNQAAYASIGQGTRFEKAVSDAFLRAGRKKLVTGWQLDAESITARLNARYATLPGQMMVPDASSPGPVLRRMPAAPDVDLEVILDPTASAAGREVGFQHAAMGFVPGTLAAPGRHTIMLRPGEYDVKVRGPGMQWTAVLEGQIVLPDVENPWILRGWP</sequence>
<dbReference type="Proteomes" id="UP001606300">
    <property type="component" value="Unassembled WGS sequence"/>
</dbReference>
<accession>A0ABW7EU07</accession>
<proteinExistence type="predicted"/>
<organism evidence="2 3">
    <name type="scientific">Pelomonas dachongensis</name>
    <dbReference type="NCBI Taxonomy" id="3299029"/>
    <lineage>
        <taxon>Bacteria</taxon>
        <taxon>Pseudomonadati</taxon>
        <taxon>Pseudomonadota</taxon>
        <taxon>Betaproteobacteria</taxon>
        <taxon>Burkholderiales</taxon>
        <taxon>Sphaerotilaceae</taxon>
        <taxon>Roseateles</taxon>
    </lineage>
</organism>
<dbReference type="EMBL" id="JBIGHY010000007">
    <property type="protein sequence ID" value="MFG6416133.1"/>
    <property type="molecule type" value="Genomic_DNA"/>
</dbReference>
<evidence type="ECO:0000313" key="3">
    <source>
        <dbReference type="Proteomes" id="UP001606300"/>
    </source>
</evidence>
<dbReference type="Gene3D" id="3.40.50.1460">
    <property type="match status" value="1"/>
</dbReference>
<keyword evidence="3" id="KW-1185">Reference proteome</keyword>
<name>A0ABW7EU07_9BURK</name>
<reference evidence="2 3" key="1">
    <citation type="submission" date="2024-09" db="EMBL/GenBank/DDBJ databases">
        <title>Novel species of the genus Pelomonas and Roseateles isolated from streams.</title>
        <authorList>
            <person name="Lu H."/>
        </authorList>
    </citation>
    <scope>NUCLEOTIDE SEQUENCE [LARGE SCALE GENOMIC DNA]</scope>
    <source>
        <strain evidence="2 3">DC23W</strain>
    </source>
</reference>
<dbReference type="InterPro" id="IPR029030">
    <property type="entry name" value="Caspase-like_dom_sf"/>
</dbReference>
<comment type="caution">
    <text evidence="2">The sequence shown here is derived from an EMBL/GenBank/DDBJ whole genome shotgun (WGS) entry which is preliminary data.</text>
</comment>
<evidence type="ECO:0000259" key="1">
    <source>
        <dbReference type="Pfam" id="PF00656"/>
    </source>
</evidence>
<dbReference type="SUPFAM" id="SSF52129">
    <property type="entry name" value="Caspase-like"/>
    <property type="match status" value="1"/>
</dbReference>
<evidence type="ECO:0000313" key="2">
    <source>
        <dbReference type="EMBL" id="MFG6416133.1"/>
    </source>
</evidence>
<gene>
    <name evidence="2" type="ORF">ACG02S_19740</name>
</gene>
<dbReference type="InterPro" id="IPR011600">
    <property type="entry name" value="Pept_C14_caspase"/>
</dbReference>